<feature type="region of interest" description="Disordered" evidence="1">
    <location>
        <begin position="72"/>
        <end position="97"/>
    </location>
</feature>
<sequence>MASPAATVVHGGGLKGGHHAYEGLVHRDIYPPSHILREIHPPSQIHREIHPPSQIHHEIHARCERNIISSRDSAPIHRSVAREKNPSSRDSTPKSLTISSPDFTVLQNWNKMKGQRAIIYLLETSTTKNFGRPSRLKYEDKICDTCGIKLAVRIAGSRSPNYQKLYYACERDGGFMGWANPINEDDVSIREEVSTSEKTIVDRQSYKDDADFNVTLPEKSQCIEFLM</sequence>
<organism evidence="2 3">
    <name type="scientific">Striga asiatica</name>
    <name type="common">Asiatic witchweed</name>
    <name type="synonym">Buchnera asiatica</name>
    <dbReference type="NCBI Taxonomy" id="4170"/>
    <lineage>
        <taxon>Eukaryota</taxon>
        <taxon>Viridiplantae</taxon>
        <taxon>Streptophyta</taxon>
        <taxon>Embryophyta</taxon>
        <taxon>Tracheophyta</taxon>
        <taxon>Spermatophyta</taxon>
        <taxon>Magnoliopsida</taxon>
        <taxon>eudicotyledons</taxon>
        <taxon>Gunneridae</taxon>
        <taxon>Pentapetalae</taxon>
        <taxon>asterids</taxon>
        <taxon>lamiids</taxon>
        <taxon>Lamiales</taxon>
        <taxon>Orobanchaceae</taxon>
        <taxon>Buchnereae</taxon>
        <taxon>Striga</taxon>
    </lineage>
</organism>
<accession>A0A5A7PYT9</accession>
<proteinExistence type="predicted"/>
<protein>
    <submittedName>
        <fullName evidence="2">Proline-rich family protein</fullName>
    </submittedName>
</protein>
<feature type="compositionally biased region" description="Polar residues" evidence="1">
    <location>
        <begin position="88"/>
        <end position="97"/>
    </location>
</feature>
<name>A0A5A7PYT9_STRAF</name>
<reference evidence="3" key="1">
    <citation type="journal article" date="2019" name="Curr. Biol.">
        <title>Genome Sequence of Striga asiatica Provides Insight into the Evolution of Plant Parasitism.</title>
        <authorList>
            <person name="Yoshida S."/>
            <person name="Kim S."/>
            <person name="Wafula E.K."/>
            <person name="Tanskanen J."/>
            <person name="Kim Y.M."/>
            <person name="Honaas L."/>
            <person name="Yang Z."/>
            <person name="Spallek T."/>
            <person name="Conn C.E."/>
            <person name="Ichihashi Y."/>
            <person name="Cheong K."/>
            <person name="Cui S."/>
            <person name="Der J.P."/>
            <person name="Gundlach H."/>
            <person name="Jiao Y."/>
            <person name="Hori C."/>
            <person name="Ishida J.K."/>
            <person name="Kasahara H."/>
            <person name="Kiba T."/>
            <person name="Kim M.S."/>
            <person name="Koo N."/>
            <person name="Laohavisit A."/>
            <person name="Lee Y.H."/>
            <person name="Lumba S."/>
            <person name="McCourt P."/>
            <person name="Mortimer J.C."/>
            <person name="Mutuku J.M."/>
            <person name="Nomura T."/>
            <person name="Sasaki-Sekimoto Y."/>
            <person name="Seto Y."/>
            <person name="Wang Y."/>
            <person name="Wakatake T."/>
            <person name="Sakakibara H."/>
            <person name="Demura T."/>
            <person name="Yamaguchi S."/>
            <person name="Yoneyama K."/>
            <person name="Manabe R.I."/>
            <person name="Nelson D.C."/>
            <person name="Schulman A.H."/>
            <person name="Timko M.P."/>
            <person name="dePamphilis C.W."/>
            <person name="Choi D."/>
            <person name="Shirasu K."/>
        </authorList>
    </citation>
    <scope>NUCLEOTIDE SEQUENCE [LARGE SCALE GENOMIC DNA]</scope>
    <source>
        <strain evidence="3">cv. UVA1</strain>
    </source>
</reference>
<evidence type="ECO:0000313" key="3">
    <source>
        <dbReference type="Proteomes" id="UP000325081"/>
    </source>
</evidence>
<keyword evidence="3" id="KW-1185">Reference proteome</keyword>
<dbReference type="Proteomes" id="UP000325081">
    <property type="component" value="Unassembled WGS sequence"/>
</dbReference>
<gene>
    <name evidence="2" type="ORF">STAS_14383</name>
</gene>
<dbReference type="AlphaFoldDB" id="A0A5A7PYT9"/>
<evidence type="ECO:0000256" key="1">
    <source>
        <dbReference type="SAM" id="MobiDB-lite"/>
    </source>
</evidence>
<dbReference type="EMBL" id="BKCP01005406">
    <property type="protein sequence ID" value="GER37934.1"/>
    <property type="molecule type" value="Genomic_DNA"/>
</dbReference>
<evidence type="ECO:0000313" key="2">
    <source>
        <dbReference type="EMBL" id="GER37934.1"/>
    </source>
</evidence>
<comment type="caution">
    <text evidence="2">The sequence shown here is derived from an EMBL/GenBank/DDBJ whole genome shotgun (WGS) entry which is preliminary data.</text>
</comment>